<protein>
    <recommendedName>
        <fullName evidence="5">Ubiquinone biosynthesis O-methyltransferase</fullName>
    </recommendedName>
    <alternativeName>
        <fullName evidence="5">2-polyprenyl-6-hydroxyphenol methylase</fullName>
        <ecNumber evidence="5">2.1.1.222</ecNumber>
    </alternativeName>
    <alternativeName>
        <fullName evidence="5">3-demethylubiquinone 3-O-methyltransferase</fullName>
        <ecNumber evidence="5">2.1.1.64</ecNumber>
    </alternativeName>
</protein>
<keyword evidence="3 5" id="KW-0831">Ubiquinone biosynthesis</keyword>
<dbReference type="AlphaFoldDB" id="A0A399QXJ3"/>
<comment type="catalytic activity">
    <reaction evidence="5">
        <text>a 3-demethylubiquinol + S-adenosyl-L-methionine = a ubiquinol + S-adenosyl-L-homocysteine + H(+)</text>
        <dbReference type="Rhea" id="RHEA:44380"/>
        <dbReference type="Rhea" id="RHEA-COMP:9566"/>
        <dbReference type="Rhea" id="RHEA-COMP:10914"/>
        <dbReference type="ChEBI" id="CHEBI:15378"/>
        <dbReference type="ChEBI" id="CHEBI:17976"/>
        <dbReference type="ChEBI" id="CHEBI:57856"/>
        <dbReference type="ChEBI" id="CHEBI:59789"/>
        <dbReference type="ChEBI" id="CHEBI:84422"/>
        <dbReference type="EC" id="2.1.1.64"/>
    </reaction>
</comment>
<feature type="binding site" evidence="5">
    <location>
        <position position="49"/>
    </location>
    <ligand>
        <name>S-adenosyl-L-methionine</name>
        <dbReference type="ChEBI" id="CHEBI:59789"/>
    </ligand>
</feature>
<dbReference type="InterPro" id="IPR029063">
    <property type="entry name" value="SAM-dependent_MTases_sf"/>
</dbReference>
<dbReference type="Gene3D" id="3.40.50.150">
    <property type="entry name" value="Vaccinia Virus protein VP39"/>
    <property type="match status" value="1"/>
</dbReference>
<feature type="binding site" evidence="5">
    <location>
        <position position="101"/>
    </location>
    <ligand>
        <name>S-adenosyl-L-methionine</name>
        <dbReference type="ChEBI" id="CHEBI:59789"/>
    </ligand>
</feature>
<dbReference type="EMBL" id="QWGB01000005">
    <property type="protein sequence ID" value="RIJ23660.1"/>
    <property type="molecule type" value="Genomic_DNA"/>
</dbReference>
<gene>
    <name evidence="5 7" type="primary">ubiG</name>
    <name evidence="7" type="ORF">D1224_05205</name>
</gene>
<accession>A0A399QXJ3</accession>
<dbReference type="RefSeq" id="WP_119378850.1">
    <property type="nucleotide sequence ID" value="NZ_QWGB01000005.1"/>
</dbReference>
<sequence length="262" mass="28110">MDEFSENTVAEPRQPSIDANEVAKFSAMAAEWWDPKGKFKPLHKFNPVRLGFIRDTACSHFGLDGTARKPLKGLRVLDIGCGGGLVSEPMARLGASVTGVDASEANIKTALTHAREGGLDIDYRAGTAEGLLEAGVEPFDIVLNLEVVEHVADPAQFMKDTAALLRPGGLMIAATLNRTPKAFALAIVGAEYVLRWLPPGTHEFSKFLTPAEVAAPLQMAGLETDRPQGVSYNPVSDSWRLSNDTKVNYMLVARRPVSPGGG</sequence>
<evidence type="ECO:0000313" key="7">
    <source>
        <dbReference type="EMBL" id="RIJ23660.1"/>
    </source>
</evidence>
<dbReference type="GO" id="GO:0102208">
    <property type="term" value="F:2-polyprenyl-6-hydroxyphenol methylase activity"/>
    <property type="evidence" value="ECO:0007669"/>
    <property type="project" value="UniProtKB-EC"/>
</dbReference>
<reference evidence="7 8" key="1">
    <citation type="submission" date="2018-08" db="EMBL/GenBank/DDBJ databases">
        <title>Henriciella mobilis sp. nov., isolated from seawater.</title>
        <authorList>
            <person name="Cheng H."/>
            <person name="Wu Y.-H."/>
            <person name="Xu X.-W."/>
            <person name="Guo L.-L."/>
        </authorList>
    </citation>
    <scope>NUCLEOTIDE SEQUENCE [LARGE SCALE GENOMIC DNA]</scope>
    <source>
        <strain evidence="7 8">CCUG66934</strain>
    </source>
</reference>
<dbReference type="PANTHER" id="PTHR43464:SF19">
    <property type="entry name" value="UBIQUINONE BIOSYNTHESIS O-METHYLTRANSFERASE, MITOCHONDRIAL"/>
    <property type="match status" value="1"/>
</dbReference>
<dbReference type="GO" id="GO:0010420">
    <property type="term" value="F:polyprenyldihydroxybenzoate methyltransferase activity"/>
    <property type="evidence" value="ECO:0007669"/>
    <property type="project" value="InterPro"/>
</dbReference>
<dbReference type="InterPro" id="IPR010233">
    <property type="entry name" value="UbiG_MeTrfase"/>
</dbReference>
<dbReference type="EC" id="2.1.1.64" evidence="5"/>
<keyword evidence="1 5" id="KW-0489">Methyltransferase</keyword>
<dbReference type="SUPFAM" id="SSF53335">
    <property type="entry name" value="S-adenosyl-L-methionine-dependent methyltransferases"/>
    <property type="match status" value="1"/>
</dbReference>
<evidence type="ECO:0000256" key="3">
    <source>
        <dbReference type="ARBA" id="ARBA00022688"/>
    </source>
</evidence>
<dbReference type="GO" id="GO:0032259">
    <property type="term" value="P:methylation"/>
    <property type="evidence" value="ECO:0007669"/>
    <property type="project" value="UniProtKB-KW"/>
</dbReference>
<keyword evidence="8" id="KW-1185">Reference proteome</keyword>
<dbReference type="GO" id="GO:0061542">
    <property type="term" value="F:3-demethylubiquinol 3-O-methyltransferase activity"/>
    <property type="evidence" value="ECO:0007669"/>
    <property type="project" value="UniProtKB-UniRule"/>
</dbReference>
<dbReference type="NCBIfam" id="TIGR01983">
    <property type="entry name" value="UbiG"/>
    <property type="match status" value="1"/>
</dbReference>
<comment type="function">
    <text evidence="5">O-methyltransferase that catalyzes the 2 O-methylation steps in the ubiquinone biosynthetic pathway.</text>
</comment>
<evidence type="ECO:0000259" key="6">
    <source>
        <dbReference type="Pfam" id="PF08241"/>
    </source>
</evidence>
<organism evidence="7 8">
    <name type="scientific">Henriciella barbarensis</name>
    <dbReference type="NCBI Taxonomy" id="86342"/>
    <lineage>
        <taxon>Bacteria</taxon>
        <taxon>Pseudomonadati</taxon>
        <taxon>Pseudomonadota</taxon>
        <taxon>Alphaproteobacteria</taxon>
        <taxon>Hyphomonadales</taxon>
        <taxon>Hyphomonadaceae</taxon>
        <taxon>Henriciella</taxon>
    </lineage>
</organism>
<evidence type="ECO:0000313" key="8">
    <source>
        <dbReference type="Proteomes" id="UP000265431"/>
    </source>
</evidence>
<dbReference type="HAMAP" id="MF_00472">
    <property type="entry name" value="UbiG"/>
    <property type="match status" value="1"/>
</dbReference>
<proteinExistence type="inferred from homology"/>
<dbReference type="EC" id="2.1.1.222" evidence="5"/>
<keyword evidence="4 5" id="KW-0949">S-adenosyl-L-methionine</keyword>
<comment type="caution">
    <text evidence="7">The sequence shown here is derived from an EMBL/GenBank/DDBJ whole genome shotgun (WGS) entry which is preliminary data.</text>
</comment>
<dbReference type="UniPathway" id="UPA00232"/>
<evidence type="ECO:0000256" key="2">
    <source>
        <dbReference type="ARBA" id="ARBA00022679"/>
    </source>
</evidence>
<feature type="domain" description="Methyltransferase type 11" evidence="6">
    <location>
        <begin position="77"/>
        <end position="172"/>
    </location>
</feature>
<comment type="pathway">
    <text evidence="5">Cofactor biosynthesis; ubiquinone biosynthesis.</text>
</comment>
<keyword evidence="2 5" id="KW-0808">Transferase</keyword>
<dbReference type="CDD" id="cd02440">
    <property type="entry name" value="AdoMet_MTases"/>
    <property type="match status" value="1"/>
</dbReference>
<dbReference type="OrthoDB" id="9801538at2"/>
<feature type="binding site" evidence="5">
    <location>
        <position position="145"/>
    </location>
    <ligand>
        <name>S-adenosyl-L-methionine</name>
        <dbReference type="ChEBI" id="CHEBI:59789"/>
    </ligand>
</feature>
<dbReference type="PANTHER" id="PTHR43464">
    <property type="entry name" value="METHYLTRANSFERASE"/>
    <property type="match status" value="1"/>
</dbReference>
<feature type="binding site" evidence="5">
    <location>
        <position position="80"/>
    </location>
    <ligand>
        <name>S-adenosyl-L-methionine</name>
        <dbReference type="ChEBI" id="CHEBI:59789"/>
    </ligand>
</feature>
<comment type="similarity">
    <text evidence="5">Belongs to the methyltransferase superfamily. UbiG/COQ3 family.</text>
</comment>
<dbReference type="Proteomes" id="UP000265431">
    <property type="component" value="Unassembled WGS sequence"/>
</dbReference>
<evidence type="ECO:0000256" key="5">
    <source>
        <dbReference type="HAMAP-Rule" id="MF_00472"/>
    </source>
</evidence>
<name>A0A399QXJ3_9PROT</name>
<dbReference type="Pfam" id="PF08241">
    <property type="entry name" value="Methyltransf_11"/>
    <property type="match status" value="1"/>
</dbReference>
<dbReference type="InterPro" id="IPR013216">
    <property type="entry name" value="Methyltransf_11"/>
</dbReference>
<evidence type="ECO:0000256" key="4">
    <source>
        <dbReference type="ARBA" id="ARBA00022691"/>
    </source>
</evidence>
<comment type="catalytic activity">
    <reaction evidence="5">
        <text>a 3-(all-trans-polyprenyl)benzene-1,2-diol + S-adenosyl-L-methionine = a 2-methoxy-6-(all-trans-polyprenyl)phenol + S-adenosyl-L-homocysteine + H(+)</text>
        <dbReference type="Rhea" id="RHEA:31411"/>
        <dbReference type="Rhea" id="RHEA-COMP:9550"/>
        <dbReference type="Rhea" id="RHEA-COMP:9551"/>
        <dbReference type="ChEBI" id="CHEBI:15378"/>
        <dbReference type="ChEBI" id="CHEBI:57856"/>
        <dbReference type="ChEBI" id="CHEBI:59789"/>
        <dbReference type="ChEBI" id="CHEBI:62729"/>
        <dbReference type="ChEBI" id="CHEBI:62731"/>
        <dbReference type="EC" id="2.1.1.222"/>
    </reaction>
</comment>
<evidence type="ECO:0000256" key="1">
    <source>
        <dbReference type="ARBA" id="ARBA00022603"/>
    </source>
</evidence>